<dbReference type="Pfam" id="PF01370">
    <property type="entry name" value="Epimerase"/>
    <property type="match status" value="1"/>
</dbReference>
<evidence type="ECO:0000313" key="3">
    <source>
        <dbReference type="Proteomes" id="UP000627781"/>
    </source>
</evidence>
<dbReference type="EMBL" id="JACSRA010000008">
    <property type="protein sequence ID" value="MBD7910988.1"/>
    <property type="molecule type" value="Genomic_DNA"/>
</dbReference>
<reference evidence="2 3" key="1">
    <citation type="submission" date="2020-08" db="EMBL/GenBank/DDBJ databases">
        <title>A Genomic Blueprint of the Chicken Gut Microbiome.</title>
        <authorList>
            <person name="Gilroy R."/>
            <person name="Ravi A."/>
            <person name="Getino M."/>
            <person name="Pursley I."/>
            <person name="Horton D.L."/>
            <person name="Alikhan N.-F."/>
            <person name="Baker D."/>
            <person name="Gharbi K."/>
            <person name="Hall N."/>
            <person name="Watson M."/>
            <person name="Adriaenssens E.M."/>
            <person name="Foster-Nyarko E."/>
            <person name="Jarju S."/>
            <person name="Secka A."/>
            <person name="Antonio M."/>
            <person name="Oren A."/>
            <person name="Chaudhuri R."/>
            <person name="La Ragione R.M."/>
            <person name="Hildebrand F."/>
            <person name="Pallen M.J."/>
        </authorList>
    </citation>
    <scope>NUCLEOTIDE SEQUENCE [LARGE SCALE GENOMIC DNA]</scope>
    <source>
        <strain evidence="2 3">Sa3CVN1</strain>
    </source>
</reference>
<comment type="caution">
    <text evidence="2">The sequence shown here is derived from an EMBL/GenBank/DDBJ whole genome shotgun (WGS) entry which is preliminary data.</text>
</comment>
<evidence type="ECO:0000259" key="1">
    <source>
        <dbReference type="Pfam" id="PF01370"/>
    </source>
</evidence>
<dbReference type="Gene3D" id="3.40.50.720">
    <property type="entry name" value="NAD(P)-binding Rossmann-like Domain"/>
    <property type="match status" value="1"/>
</dbReference>
<dbReference type="SUPFAM" id="SSF51735">
    <property type="entry name" value="NAD(P)-binding Rossmann-fold domains"/>
    <property type="match status" value="1"/>
</dbReference>
<proteinExistence type="predicted"/>
<feature type="domain" description="NAD-dependent epimerase/dehydratase" evidence="1">
    <location>
        <begin position="3"/>
        <end position="216"/>
    </location>
</feature>
<evidence type="ECO:0000313" key="2">
    <source>
        <dbReference type="EMBL" id="MBD7910988.1"/>
    </source>
</evidence>
<dbReference type="RefSeq" id="WP_143315911.1">
    <property type="nucleotide sequence ID" value="NZ_JACSRA010000008.1"/>
</dbReference>
<dbReference type="PANTHER" id="PTHR43245">
    <property type="entry name" value="BIFUNCTIONAL POLYMYXIN RESISTANCE PROTEIN ARNA"/>
    <property type="match status" value="1"/>
</dbReference>
<dbReference type="InterPro" id="IPR036291">
    <property type="entry name" value="NAD(P)-bd_dom_sf"/>
</dbReference>
<dbReference type="InterPro" id="IPR050177">
    <property type="entry name" value="Lipid_A_modif_metabolic_enz"/>
</dbReference>
<protein>
    <submittedName>
        <fullName evidence="2">NAD-dependent epimerase/dehydratase family protein</fullName>
    </submittedName>
</protein>
<keyword evidence="3" id="KW-1185">Reference proteome</keyword>
<organism evidence="2 3">
    <name type="scientific">Clostridium cibarium</name>
    <dbReference type="NCBI Taxonomy" id="2762247"/>
    <lineage>
        <taxon>Bacteria</taxon>
        <taxon>Bacillati</taxon>
        <taxon>Bacillota</taxon>
        <taxon>Clostridia</taxon>
        <taxon>Eubacteriales</taxon>
        <taxon>Clostridiaceae</taxon>
        <taxon>Clostridium</taxon>
    </lineage>
</organism>
<sequence length="319" mass="36732">MRVVILGGTGVLSTGITKACLEKGYEIIHFNRGMKSTKYPVQTIVGNRYNSEDLKKVLQIKPDVIIDMLCFDSKAANMAVEAFKGKVNQYIFCSTSCVYTPILGKMEITEDRETNPYTEYGKNKLAAEKVFLESNKSGYFHITIFRPSHVFDDNFTVNNLTMDGFYVFGRMIRGQDVILTEDGKRYFQLCHSDNVGLAFAEGCENASCYGEIYNIAGEERLTWNEIYRTECSLLNSKSKIIYLDADKVVENDKERLNFLDTYTRYDWIQAVNKLKVDMPGYEYKTSFYDGIKKAIESNYENIITNYNEDDLYEKILEKK</sequence>
<dbReference type="Proteomes" id="UP000627781">
    <property type="component" value="Unassembled WGS sequence"/>
</dbReference>
<accession>A0ABR8PS62</accession>
<gene>
    <name evidence="2" type="ORF">H9661_06440</name>
</gene>
<name>A0ABR8PS62_9CLOT</name>
<dbReference type="InterPro" id="IPR001509">
    <property type="entry name" value="Epimerase_deHydtase"/>
</dbReference>